<keyword evidence="1" id="KW-0808">Transferase</keyword>
<proteinExistence type="predicted"/>
<dbReference type="EMBL" id="FCOK02000011">
    <property type="protein sequence ID" value="SAL27909.1"/>
    <property type="molecule type" value="Genomic_DNA"/>
</dbReference>
<evidence type="ECO:0000256" key="2">
    <source>
        <dbReference type="ARBA" id="ARBA00022777"/>
    </source>
</evidence>
<dbReference type="InterPro" id="IPR050861">
    <property type="entry name" value="Dihydroxyacetone_Kinase"/>
</dbReference>
<sequence length="223" mass="22873">MVQLTSGARLSRDSSLRRVIEAVCACLLEAEPVLTGMDQRVGDGDLGISMSRAARSILNEIDTYPSEKTPGPVLRTMSATIRRVVGGTSGPLYAVMLLRAAVVIEQSGESTAKDWSAAFTAAVDGVMALGGAHPGDRTMVDALHPAAVALQAALAKSGGIDTDQALKAAVDAATSGATQTASMTPRLGRSSYVGDRALGFADPGAHAVGLWLAAIRNALNTQA</sequence>
<protein>
    <submittedName>
        <fullName evidence="4">Dihydroxyacetone kinase</fullName>
    </submittedName>
</protein>
<dbReference type="GO" id="GO:0019563">
    <property type="term" value="P:glycerol catabolic process"/>
    <property type="evidence" value="ECO:0007669"/>
    <property type="project" value="TreeGrafter"/>
</dbReference>
<dbReference type="AlphaFoldDB" id="A0A158G8E4"/>
<dbReference type="InterPro" id="IPR004007">
    <property type="entry name" value="DhaL_dom"/>
</dbReference>
<dbReference type="InterPro" id="IPR012737">
    <property type="entry name" value="DhaK_L_YcgS"/>
</dbReference>
<dbReference type="NCBIfam" id="TIGR02365">
    <property type="entry name" value="dha_L_ycgS"/>
    <property type="match status" value="1"/>
</dbReference>
<dbReference type="Pfam" id="PF02734">
    <property type="entry name" value="Dak2"/>
    <property type="match status" value="1"/>
</dbReference>
<dbReference type="PROSITE" id="PS51480">
    <property type="entry name" value="DHAL"/>
    <property type="match status" value="1"/>
</dbReference>
<dbReference type="GO" id="GO:0005829">
    <property type="term" value="C:cytosol"/>
    <property type="evidence" value="ECO:0007669"/>
    <property type="project" value="TreeGrafter"/>
</dbReference>
<dbReference type="PANTHER" id="PTHR28629:SF4">
    <property type="entry name" value="TRIOKINASE_FMN CYCLASE"/>
    <property type="match status" value="1"/>
</dbReference>
<name>A0A158G8E4_9BURK</name>
<dbReference type="GO" id="GO:0004371">
    <property type="term" value="F:glycerone kinase activity"/>
    <property type="evidence" value="ECO:0007669"/>
    <property type="project" value="InterPro"/>
</dbReference>
<dbReference type="Gene3D" id="1.25.40.340">
    <property type="match status" value="1"/>
</dbReference>
<dbReference type="FunFam" id="1.25.40.340:FF:000002">
    <property type="entry name" value="Dihydroxyacetone kinase, L subunit"/>
    <property type="match status" value="1"/>
</dbReference>
<dbReference type="InterPro" id="IPR036117">
    <property type="entry name" value="DhaL_dom_sf"/>
</dbReference>
<evidence type="ECO:0000313" key="4">
    <source>
        <dbReference type="EMBL" id="SAL27909.1"/>
    </source>
</evidence>
<keyword evidence="2 4" id="KW-0418">Kinase</keyword>
<dbReference type="SMART" id="SM01120">
    <property type="entry name" value="Dak2"/>
    <property type="match status" value="1"/>
</dbReference>
<evidence type="ECO:0000256" key="1">
    <source>
        <dbReference type="ARBA" id="ARBA00022679"/>
    </source>
</evidence>
<reference evidence="4 5" key="1">
    <citation type="submission" date="2016-01" db="EMBL/GenBank/DDBJ databases">
        <authorList>
            <person name="Oliw E.H."/>
        </authorList>
    </citation>
    <scope>NUCLEOTIDE SEQUENCE [LARGE SCALE GENOMIC DNA]</scope>
    <source>
        <strain evidence="4">LMG 27134</strain>
    </source>
</reference>
<evidence type="ECO:0000313" key="5">
    <source>
        <dbReference type="Proteomes" id="UP000054683"/>
    </source>
</evidence>
<dbReference type="SUPFAM" id="SSF101473">
    <property type="entry name" value="DhaL-like"/>
    <property type="match status" value="1"/>
</dbReference>
<gene>
    <name evidence="4" type="ORF">AWB69_02140</name>
</gene>
<organism evidence="4 5">
    <name type="scientific">Caballeronia udeis</name>
    <dbReference type="NCBI Taxonomy" id="1232866"/>
    <lineage>
        <taxon>Bacteria</taxon>
        <taxon>Pseudomonadati</taxon>
        <taxon>Pseudomonadota</taxon>
        <taxon>Betaproteobacteria</taxon>
        <taxon>Burkholderiales</taxon>
        <taxon>Burkholderiaceae</taxon>
        <taxon>Caballeronia</taxon>
    </lineage>
</organism>
<dbReference type="PANTHER" id="PTHR28629">
    <property type="entry name" value="TRIOKINASE/FMN CYCLASE"/>
    <property type="match status" value="1"/>
</dbReference>
<accession>A0A158G8E4</accession>
<dbReference type="Proteomes" id="UP000054683">
    <property type="component" value="Unassembled WGS sequence"/>
</dbReference>
<dbReference type="RefSeq" id="WP_082913346.1">
    <property type="nucleotide sequence ID" value="NZ_FCOK02000011.1"/>
</dbReference>
<evidence type="ECO:0000259" key="3">
    <source>
        <dbReference type="PROSITE" id="PS51480"/>
    </source>
</evidence>
<feature type="domain" description="DhaL" evidence="3">
    <location>
        <begin position="14"/>
        <end position="217"/>
    </location>
</feature>
<dbReference type="OrthoDB" id="9806345at2"/>